<comment type="caution">
    <text evidence="1">The sequence shown here is derived from an EMBL/GenBank/DDBJ whole genome shotgun (WGS) entry which is preliminary data.</text>
</comment>
<proteinExistence type="predicted"/>
<protein>
    <submittedName>
        <fullName evidence="1">Uncharacterized protein</fullName>
    </submittedName>
</protein>
<sequence length="134" mass="15573">MDILEYQSWMYRRLDANKYWTNEFIEGVHEFLQFAIAQEKFQLQVEGSYYGSGEQREEFNPYEKLIMDHAGPSIGQHIENMEENPNPEAQKFFDMLAAAQAPLWKGCDNHSELSISLATLSLKSDYNMSEGCFN</sequence>
<dbReference type="Proteomes" id="UP000257109">
    <property type="component" value="Unassembled WGS sequence"/>
</dbReference>
<dbReference type="OrthoDB" id="1411153at2759"/>
<evidence type="ECO:0000313" key="2">
    <source>
        <dbReference type="Proteomes" id="UP000257109"/>
    </source>
</evidence>
<keyword evidence="2" id="KW-1185">Reference proteome</keyword>
<reference evidence="1" key="1">
    <citation type="submission" date="2018-05" db="EMBL/GenBank/DDBJ databases">
        <title>Draft genome of Mucuna pruriens seed.</title>
        <authorList>
            <person name="Nnadi N.E."/>
            <person name="Vos R."/>
            <person name="Hasami M.H."/>
            <person name="Devisetty U.K."/>
            <person name="Aguiy J.C."/>
        </authorList>
    </citation>
    <scope>NUCLEOTIDE SEQUENCE [LARGE SCALE GENOMIC DNA]</scope>
    <source>
        <strain evidence="1">JCA_2017</strain>
    </source>
</reference>
<dbReference type="EMBL" id="QJKJ01016464">
    <property type="protein sequence ID" value="RDX60952.1"/>
    <property type="molecule type" value="Genomic_DNA"/>
</dbReference>
<name>A0A371E4J1_MUCPR</name>
<gene>
    <name evidence="1" type="ORF">CR513_60865</name>
</gene>
<accession>A0A371E4J1</accession>
<feature type="non-terminal residue" evidence="1">
    <location>
        <position position="1"/>
    </location>
</feature>
<dbReference type="AlphaFoldDB" id="A0A371E4J1"/>
<evidence type="ECO:0000313" key="1">
    <source>
        <dbReference type="EMBL" id="RDX60952.1"/>
    </source>
</evidence>
<organism evidence="1 2">
    <name type="scientific">Mucuna pruriens</name>
    <name type="common">Velvet bean</name>
    <name type="synonym">Dolichos pruriens</name>
    <dbReference type="NCBI Taxonomy" id="157652"/>
    <lineage>
        <taxon>Eukaryota</taxon>
        <taxon>Viridiplantae</taxon>
        <taxon>Streptophyta</taxon>
        <taxon>Embryophyta</taxon>
        <taxon>Tracheophyta</taxon>
        <taxon>Spermatophyta</taxon>
        <taxon>Magnoliopsida</taxon>
        <taxon>eudicotyledons</taxon>
        <taxon>Gunneridae</taxon>
        <taxon>Pentapetalae</taxon>
        <taxon>rosids</taxon>
        <taxon>fabids</taxon>
        <taxon>Fabales</taxon>
        <taxon>Fabaceae</taxon>
        <taxon>Papilionoideae</taxon>
        <taxon>50 kb inversion clade</taxon>
        <taxon>NPAAA clade</taxon>
        <taxon>indigoferoid/millettioid clade</taxon>
        <taxon>Phaseoleae</taxon>
        <taxon>Mucuna</taxon>
    </lineage>
</organism>